<reference evidence="2 3" key="2">
    <citation type="submission" date="2020-07" db="EMBL/GenBank/DDBJ databases">
        <title>Genome assembly of wild tea tree DASZ reveals pedigree and selection history of tea varieties.</title>
        <authorList>
            <person name="Zhang W."/>
        </authorList>
    </citation>
    <scope>NUCLEOTIDE SEQUENCE [LARGE SCALE GENOMIC DNA]</scope>
    <source>
        <strain evidence="3">cv. G240</strain>
        <tissue evidence="2">Leaf</tissue>
    </source>
</reference>
<dbReference type="EMBL" id="JACBKZ010000006">
    <property type="protein sequence ID" value="KAF5948152.1"/>
    <property type="molecule type" value="Genomic_DNA"/>
</dbReference>
<evidence type="ECO:0000313" key="2">
    <source>
        <dbReference type="EMBL" id="KAF5948152.1"/>
    </source>
</evidence>
<keyword evidence="3" id="KW-1185">Reference proteome</keyword>
<accession>A0A7J7H5A2</accession>
<feature type="compositionally biased region" description="Basic residues" evidence="1">
    <location>
        <begin position="20"/>
        <end position="29"/>
    </location>
</feature>
<comment type="caution">
    <text evidence="2">The sequence shown here is derived from an EMBL/GenBank/DDBJ whole genome shotgun (WGS) entry which is preliminary data.</text>
</comment>
<evidence type="ECO:0000313" key="3">
    <source>
        <dbReference type="Proteomes" id="UP000593564"/>
    </source>
</evidence>
<feature type="region of interest" description="Disordered" evidence="1">
    <location>
        <begin position="1"/>
        <end position="73"/>
    </location>
</feature>
<dbReference type="AlphaFoldDB" id="A0A7J7H5A2"/>
<feature type="compositionally biased region" description="Polar residues" evidence="1">
    <location>
        <begin position="30"/>
        <end position="49"/>
    </location>
</feature>
<name>A0A7J7H5A2_CAMSI</name>
<dbReference type="Proteomes" id="UP000593564">
    <property type="component" value="Unassembled WGS sequence"/>
</dbReference>
<evidence type="ECO:0000256" key="1">
    <source>
        <dbReference type="SAM" id="MobiDB-lite"/>
    </source>
</evidence>
<gene>
    <name evidence="2" type="ORF">HYC85_014109</name>
</gene>
<sequence>MHNMFNWHVFISPHPPPTQQKKRKKKKKSTTGNLYDSPYDDNQSISNIASKIDMSINANEKRNRQPATSISQP</sequence>
<reference evidence="3" key="1">
    <citation type="journal article" date="2020" name="Nat. Commun.">
        <title>Genome assembly of wild tea tree DASZ reveals pedigree and selection history of tea varieties.</title>
        <authorList>
            <person name="Zhang W."/>
            <person name="Zhang Y."/>
            <person name="Qiu H."/>
            <person name="Guo Y."/>
            <person name="Wan H."/>
            <person name="Zhang X."/>
            <person name="Scossa F."/>
            <person name="Alseekh S."/>
            <person name="Zhang Q."/>
            <person name="Wang P."/>
            <person name="Xu L."/>
            <person name="Schmidt M.H."/>
            <person name="Jia X."/>
            <person name="Li D."/>
            <person name="Zhu A."/>
            <person name="Guo F."/>
            <person name="Chen W."/>
            <person name="Ni D."/>
            <person name="Usadel B."/>
            <person name="Fernie A.R."/>
            <person name="Wen W."/>
        </authorList>
    </citation>
    <scope>NUCLEOTIDE SEQUENCE [LARGE SCALE GENOMIC DNA]</scope>
    <source>
        <strain evidence="3">cv. G240</strain>
    </source>
</reference>
<proteinExistence type="predicted"/>
<protein>
    <submittedName>
        <fullName evidence="2">Uncharacterized protein</fullName>
    </submittedName>
</protein>
<organism evidence="2 3">
    <name type="scientific">Camellia sinensis</name>
    <name type="common">Tea plant</name>
    <name type="synonym">Thea sinensis</name>
    <dbReference type="NCBI Taxonomy" id="4442"/>
    <lineage>
        <taxon>Eukaryota</taxon>
        <taxon>Viridiplantae</taxon>
        <taxon>Streptophyta</taxon>
        <taxon>Embryophyta</taxon>
        <taxon>Tracheophyta</taxon>
        <taxon>Spermatophyta</taxon>
        <taxon>Magnoliopsida</taxon>
        <taxon>eudicotyledons</taxon>
        <taxon>Gunneridae</taxon>
        <taxon>Pentapetalae</taxon>
        <taxon>asterids</taxon>
        <taxon>Ericales</taxon>
        <taxon>Theaceae</taxon>
        <taxon>Camellia</taxon>
    </lineage>
</organism>